<reference evidence="2" key="1">
    <citation type="submission" date="2021-01" db="EMBL/GenBank/DDBJ databases">
        <authorList>
            <person name="Corre E."/>
            <person name="Pelletier E."/>
            <person name="Niang G."/>
            <person name="Scheremetjew M."/>
            <person name="Finn R."/>
            <person name="Kale V."/>
            <person name="Holt S."/>
            <person name="Cochrane G."/>
            <person name="Meng A."/>
            <person name="Brown T."/>
            <person name="Cohen L."/>
        </authorList>
    </citation>
    <scope>NUCLEOTIDE SEQUENCE</scope>
    <source>
        <strain evidence="2">CCAC1681</strain>
    </source>
</reference>
<accession>A0A7S0DGD9</accession>
<name>A0A7S0DGD9_MICPS</name>
<evidence type="ECO:0000256" key="1">
    <source>
        <dbReference type="SAM" id="MobiDB-lite"/>
    </source>
</evidence>
<dbReference type="EMBL" id="HBEN01014764">
    <property type="protein sequence ID" value="CAD8451692.1"/>
    <property type="molecule type" value="Transcribed_RNA"/>
</dbReference>
<protein>
    <submittedName>
        <fullName evidence="2">Uncharacterized protein</fullName>
    </submittedName>
</protein>
<feature type="compositionally biased region" description="Low complexity" evidence="1">
    <location>
        <begin position="41"/>
        <end position="66"/>
    </location>
</feature>
<evidence type="ECO:0000313" key="2">
    <source>
        <dbReference type="EMBL" id="CAD8451692.1"/>
    </source>
</evidence>
<proteinExistence type="predicted"/>
<sequence>MSLVATPLAVARAGSGAPARRSANPRQHVSIARAARRRASVARNSRVRVGASAEETADGASSSSGAVGRIPTVTEMYVELREMEALAEANELSCVEAAANNVVASECTVEFIDVAESIDDVKLAARASGVGAPNDAAVARAAVRKAKKDRMAAIAKAEADEIACVTGGGGVECTAAFNDAYDEAYETTMAKTERYHSLLKRWINARKKK</sequence>
<dbReference type="AlphaFoldDB" id="A0A7S0DGD9"/>
<organism evidence="2">
    <name type="scientific">Micromonas pusilla</name>
    <name type="common">Picoplanktonic green alga</name>
    <name type="synonym">Chromulina pusilla</name>
    <dbReference type="NCBI Taxonomy" id="38833"/>
    <lineage>
        <taxon>Eukaryota</taxon>
        <taxon>Viridiplantae</taxon>
        <taxon>Chlorophyta</taxon>
        <taxon>Mamiellophyceae</taxon>
        <taxon>Mamiellales</taxon>
        <taxon>Mamiellaceae</taxon>
        <taxon>Micromonas</taxon>
    </lineage>
</organism>
<feature type="region of interest" description="Disordered" evidence="1">
    <location>
        <begin position="14"/>
        <end position="66"/>
    </location>
</feature>
<gene>
    <name evidence="2" type="ORF">MSP1401_LOCUS12342</name>
</gene>